<dbReference type="HOGENOM" id="CLU_679257_0_0_10"/>
<dbReference type="KEGG" id="fte:Fluta_1498"/>
<feature type="signal peptide" evidence="1">
    <location>
        <begin position="1"/>
        <end position="18"/>
    </location>
</feature>
<accession>F2IEG8</accession>
<dbReference type="STRING" id="755732.Fluta_1498"/>
<proteinExistence type="predicted"/>
<feature type="chain" id="PRO_5003278489" evidence="1">
    <location>
        <begin position="19"/>
        <end position="405"/>
    </location>
</feature>
<keyword evidence="1" id="KW-0732">Signal</keyword>
<gene>
    <name evidence="2" type="ordered locus">Fluta_1498</name>
</gene>
<keyword evidence="3" id="KW-1185">Reference proteome</keyword>
<name>F2IEG8_FLUTR</name>
<evidence type="ECO:0000256" key="1">
    <source>
        <dbReference type="SAM" id="SignalP"/>
    </source>
</evidence>
<dbReference type="AlphaFoldDB" id="F2IEG8"/>
<protein>
    <submittedName>
        <fullName evidence="2">Uncharacterized protein</fullName>
    </submittedName>
</protein>
<dbReference type="Proteomes" id="UP000007463">
    <property type="component" value="Chromosome"/>
</dbReference>
<sequence length="405" mass="45620" precursor="true">MKKSLSILFVLFSIYISAQEFQIPPIKQPYYEIIEWKGIGALALSRDLTLTQKQVDITMVSGEAKSSWQQVYNPMAKETYFISEDGGKYAYFLENLELKDNKVFIHQLSAAGNIKVMNLDFLSTLKRLGSYSPSDLYLTDIITTEKALLWMFRHRDKEKLTTIAVSMTHHNFNMYAFIVAENVISSSKVEDQIAWYIAGEKAENILFAARLHAGKEAGWKVKEFNPKGIQVSETVLEQKGTNFVAHSRVGFGRRGSALLKRSEPNEKGTLLYADGAYYVGGIEMNGATANLVSYKLENKVWTKSCVSACTIYNAKKDLEVGCFRMSEGIGWYVNSSKSEGHFHPFGFNPTGIVSGIIDQATSNPSRLLTAEFPSKFVVELDVKWLVCDPKQFPTKTGLNFEYKQK</sequence>
<evidence type="ECO:0000313" key="2">
    <source>
        <dbReference type="EMBL" id="AEA43492.1"/>
    </source>
</evidence>
<dbReference type="RefSeq" id="WP_013686263.1">
    <property type="nucleotide sequence ID" value="NC_015321.1"/>
</dbReference>
<reference evidence="2 3" key="1">
    <citation type="journal article" date="2011" name="Stand. Genomic Sci.">
        <title>Complete genome sequence of the gliding freshwater bacterium Fluviicola taffensis type strain (RW262).</title>
        <authorList>
            <person name="Woyke T."/>
            <person name="Chertkov O."/>
            <person name="Lapidus A."/>
            <person name="Nolan M."/>
            <person name="Lucas S."/>
            <person name="Del Rio T.G."/>
            <person name="Tice H."/>
            <person name="Cheng J.F."/>
            <person name="Tapia R."/>
            <person name="Han C."/>
            <person name="Goodwin L."/>
            <person name="Pitluck S."/>
            <person name="Liolios K."/>
            <person name="Pagani I."/>
            <person name="Ivanova N."/>
            <person name="Huntemann M."/>
            <person name="Mavromatis K."/>
            <person name="Mikhailova N."/>
            <person name="Pati A."/>
            <person name="Chen A."/>
            <person name="Palaniappan K."/>
            <person name="Land M."/>
            <person name="Hauser L."/>
            <person name="Brambilla E.M."/>
            <person name="Rohde M."/>
            <person name="Mwirichia R."/>
            <person name="Sikorski J."/>
            <person name="Tindall B.J."/>
            <person name="Goker M."/>
            <person name="Bristow J."/>
            <person name="Eisen J.A."/>
            <person name="Markowitz V."/>
            <person name="Hugenholtz P."/>
            <person name="Klenk H.P."/>
            <person name="Kyrpides N.C."/>
        </authorList>
    </citation>
    <scope>NUCLEOTIDE SEQUENCE [LARGE SCALE GENOMIC DNA]</scope>
    <source>
        <strain evidence="3">DSM 16823 / RW262 / RW262</strain>
    </source>
</reference>
<reference evidence="3" key="2">
    <citation type="submission" date="2011-02" db="EMBL/GenBank/DDBJ databases">
        <title>The complete genome of Fluviicola taffensis DSM 16823.</title>
        <authorList>
            <consortium name="US DOE Joint Genome Institute (JGI-PGF)"/>
            <person name="Lucas S."/>
            <person name="Copeland A."/>
            <person name="Lapidus A."/>
            <person name="Bruce D."/>
            <person name="Goodwin L."/>
            <person name="Pitluck S."/>
            <person name="Kyrpides N."/>
            <person name="Mavromatis K."/>
            <person name="Ivanova N."/>
            <person name="Mikhailova N."/>
            <person name="Pagani I."/>
            <person name="Chertkov O."/>
            <person name="Detter J.C."/>
            <person name="Han C."/>
            <person name="Tapia R."/>
            <person name="Land M."/>
            <person name="Hauser L."/>
            <person name="Markowitz V."/>
            <person name="Cheng J.-F."/>
            <person name="Hugenholtz P."/>
            <person name="Woyke T."/>
            <person name="Wu D."/>
            <person name="Tindall B."/>
            <person name="Pomrenke H.G."/>
            <person name="Brambilla E."/>
            <person name="Klenk H.-P."/>
            <person name="Eisen J.A."/>
        </authorList>
    </citation>
    <scope>NUCLEOTIDE SEQUENCE [LARGE SCALE GENOMIC DNA]</scope>
    <source>
        <strain evidence="3">DSM 16823 / RW262 / RW262</strain>
    </source>
</reference>
<dbReference type="EMBL" id="CP002542">
    <property type="protein sequence ID" value="AEA43492.1"/>
    <property type="molecule type" value="Genomic_DNA"/>
</dbReference>
<dbReference type="OrthoDB" id="1466351at2"/>
<evidence type="ECO:0000313" key="3">
    <source>
        <dbReference type="Proteomes" id="UP000007463"/>
    </source>
</evidence>
<organism evidence="2 3">
    <name type="scientific">Fluviicola taffensis (strain DSM 16823 / NCIMB 13979 / RW262)</name>
    <dbReference type="NCBI Taxonomy" id="755732"/>
    <lineage>
        <taxon>Bacteria</taxon>
        <taxon>Pseudomonadati</taxon>
        <taxon>Bacteroidota</taxon>
        <taxon>Flavobacteriia</taxon>
        <taxon>Flavobacteriales</taxon>
        <taxon>Crocinitomicaceae</taxon>
        <taxon>Fluviicola</taxon>
    </lineage>
</organism>